<proteinExistence type="predicted"/>
<keyword evidence="2" id="KW-1185">Reference proteome</keyword>
<dbReference type="EMBL" id="JARAKH010000009">
    <property type="protein sequence ID" value="KAK8401050.1"/>
    <property type="molecule type" value="Genomic_DNA"/>
</dbReference>
<gene>
    <name evidence="1" type="ORF">O3P69_002674</name>
</gene>
<accession>A0AAW0ULX4</accession>
<reference evidence="1 2" key="1">
    <citation type="submission" date="2023-03" db="EMBL/GenBank/DDBJ databases">
        <title>High-quality genome of Scylla paramamosain provides insights in environmental adaptation.</title>
        <authorList>
            <person name="Zhang L."/>
        </authorList>
    </citation>
    <scope>NUCLEOTIDE SEQUENCE [LARGE SCALE GENOMIC DNA]</scope>
    <source>
        <strain evidence="1">LZ_2023a</strain>
        <tissue evidence="1">Muscle</tissue>
    </source>
</reference>
<sequence length="324" mass="36626">MSGEDVSLPSLSCRGVPWLSASRLALLPSCPLSRRLQELLSKEELGGEKPTDLPRRMKKLLGDKYTSFDKELFLQLFYQRLPPDTQRCLFTVKNKLSVDELATLTDEFMATLPQGNNFVVAASSQQARYCNLDAPISFWLQRANFLILSALRDIEAASSLWLHRRKNFFWRHRGNDLVVSTSRHQSRCGCIVGRKLVVAASRQKSRLAASRLVVAGRAITFIVTASRQQSRLSASRQQARCGYIEETITLWLHRTNPILVAACRQQFCCGCIEPIPLLWLHHGLVNDASRQQAHCGCIEETILLWLPQGNTFFVASSRQQNHFG</sequence>
<comment type="caution">
    <text evidence="1">The sequence shown here is derived from an EMBL/GenBank/DDBJ whole genome shotgun (WGS) entry which is preliminary data.</text>
</comment>
<organism evidence="1 2">
    <name type="scientific">Scylla paramamosain</name>
    <name type="common">Mud crab</name>
    <dbReference type="NCBI Taxonomy" id="85552"/>
    <lineage>
        <taxon>Eukaryota</taxon>
        <taxon>Metazoa</taxon>
        <taxon>Ecdysozoa</taxon>
        <taxon>Arthropoda</taxon>
        <taxon>Crustacea</taxon>
        <taxon>Multicrustacea</taxon>
        <taxon>Malacostraca</taxon>
        <taxon>Eumalacostraca</taxon>
        <taxon>Eucarida</taxon>
        <taxon>Decapoda</taxon>
        <taxon>Pleocyemata</taxon>
        <taxon>Brachyura</taxon>
        <taxon>Eubrachyura</taxon>
        <taxon>Portunoidea</taxon>
        <taxon>Portunidae</taxon>
        <taxon>Portuninae</taxon>
        <taxon>Scylla</taxon>
    </lineage>
</organism>
<evidence type="ECO:0000313" key="2">
    <source>
        <dbReference type="Proteomes" id="UP001487740"/>
    </source>
</evidence>
<evidence type="ECO:0000313" key="1">
    <source>
        <dbReference type="EMBL" id="KAK8401050.1"/>
    </source>
</evidence>
<dbReference type="Proteomes" id="UP001487740">
    <property type="component" value="Unassembled WGS sequence"/>
</dbReference>
<name>A0AAW0ULX4_SCYPA</name>
<dbReference type="AlphaFoldDB" id="A0AAW0ULX4"/>
<protein>
    <submittedName>
        <fullName evidence="1">Uncharacterized protein</fullName>
    </submittedName>
</protein>